<dbReference type="Proteomes" id="UP000024332">
    <property type="component" value="Unassembled WGS sequence"/>
</dbReference>
<feature type="transmembrane region" description="Helical" evidence="7">
    <location>
        <begin position="335"/>
        <end position="356"/>
    </location>
</feature>
<keyword evidence="5 7" id="KW-1133">Transmembrane helix</keyword>
<feature type="transmembrane region" description="Helical" evidence="7">
    <location>
        <begin position="650"/>
        <end position="671"/>
    </location>
</feature>
<dbReference type="SUPFAM" id="SSF82866">
    <property type="entry name" value="Multidrug efflux transporter AcrB transmembrane domain"/>
    <property type="match status" value="2"/>
</dbReference>
<reference evidence="9 10" key="1">
    <citation type="submission" date="2014-03" db="EMBL/GenBank/DDBJ databases">
        <title>Draft genome sequence of the novel thermoacidophilic archaea Acidianus copahuensis ALE1 strain, isolated from Copahue volcanic area in Neuquen Argentina.</title>
        <authorList>
            <person name="Urbieta M.S."/>
            <person name="Rascovan N."/>
            <person name="Castro C."/>
            <person name="Revale S."/>
            <person name="Giaveno M.A."/>
            <person name="Vazquez M.P."/>
            <person name="Donati E.R."/>
        </authorList>
    </citation>
    <scope>NUCLEOTIDE SEQUENCE [LARGE SCALE GENOMIC DNA]</scope>
    <source>
        <strain evidence="9 10">ALE1</strain>
    </source>
</reference>
<dbReference type="InterPro" id="IPR004869">
    <property type="entry name" value="MMPL_dom"/>
</dbReference>
<dbReference type="PANTHER" id="PTHR33406:SF6">
    <property type="entry name" value="MEMBRANE PROTEIN YDGH-RELATED"/>
    <property type="match status" value="1"/>
</dbReference>
<gene>
    <name evidence="9" type="ORF">CM19_11685</name>
</gene>
<accession>A0A031LIE2</accession>
<dbReference type="PANTHER" id="PTHR33406">
    <property type="entry name" value="MEMBRANE PROTEIN MJ1562-RELATED"/>
    <property type="match status" value="1"/>
</dbReference>
<dbReference type="Pfam" id="PF03176">
    <property type="entry name" value="MMPL"/>
    <property type="match status" value="2"/>
</dbReference>
<organism evidence="9 10">
    <name type="scientific">Candidatus Acidianus copahuensis</name>
    <dbReference type="NCBI Taxonomy" id="1160895"/>
    <lineage>
        <taxon>Archaea</taxon>
        <taxon>Thermoproteota</taxon>
        <taxon>Thermoprotei</taxon>
        <taxon>Sulfolobales</taxon>
        <taxon>Sulfolobaceae</taxon>
        <taxon>Acidianus</taxon>
    </lineage>
</organism>
<feature type="transmembrane region" description="Helical" evidence="7">
    <location>
        <begin position="710"/>
        <end position="729"/>
    </location>
</feature>
<comment type="subcellular location">
    <subcellularLocation>
        <location evidence="1">Cell membrane</location>
        <topology evidence="1">Multi-pass membrane protein</topology>
    </subcellularLocation>
</comment>
<comment type="similarity">
    <text evidence="2">Belongs to the resistance-nodulation-cell division (RND) (TC 2.A.6) family. MmpL subfamily.</text>
</comment>
<proteinExistence type="inferred from homology"/>
<dbReference type="InterPro" id="IPR050545">
    <property type="entry name" value="Mycobact_MmpL"/>
</dbReference>
<dbReference type="Gene3D" id="1.20.1640.10">
    <property type="entry name" value="Multidrug efflux transporter AcrB transmembrane domain"/>
    <property type="match status" value="2"/>
</dbReference>
<feature type="transmembrane region" description="Helical" evidence="7">
    <location>
        <begin position="311"/>
        <end position="328"/>
    </location>
</feature>
<feature type="domain" description="Membrane transport protein MMPL" evidence="8">
    <location>
        <begin position="657"/>
        <end position="813"/>
    </location>
</feature>
<comment type="caution">
    <text evidence="9">The sequence shown here is derived from an EMBL/GenBank/DDBJ whole genome shotgun (WGS) entry which is preliminary data.</text>
</comment>
<dbReference type="EMBL" id="JFZT01000059">
    <property type="protein sequence ID" value="EZQ01887.1"/>
    <property type="molecule type" value="Genomic_DNA"/>
</dbReference>
<feature type="domain" description="Membrane transport protein MMPL" evidence="8">
    <location>
        <begin position="290"/>
        <end position="460"/>
    </location>
</feature>
<evidence type="ECO:0000259" key="8">
    <source>
        <dbReference type="Pfam" id="PF03176"/>
    </source>
</evidence>
<keyword evidence="3" id="KW-1003">Cell membrane</keyword>
<dbReference type="AlphaFoldDB" id="A0A031LIE2"/>
<feature type="transmembrane region" description="Helical" evidence="7">
    <location>
        <begin position="362"/>
        <end position="387"/>
    </location>
</feature>
<evidence type="ECO:0000256" key="7">
    <source>
        <dbReference type="SAM" id="Phobius"/>
    </source>
</evidence>
<evidence type="ECO:0000313" key="9">
    <source>
        <dbReference type="EMBL" id="EZQ01887.1"/>
    </source>
</evidence>
<keyword evidence="10" id="KW-1185">Reference proteome</keyword>
<evidence type="ECO:0000256" key="5">
    <source>
        <dbReference type="ARBA" id="ARBA00022989"/>
    </source>
</evidence>
<evidence type="ECO:0000256" key="2">
    <source>
        <dbReference type="ARBA" id="ARBA00010157"/>
    </source>
</evidence>
<feature type="transmembrane region" description="Helical" evidence="7">
    <location>
        <begin position="408"/>
        <end position="428"/>
    </location>
</feature>
<feature type="transmembrane region" description="Helical" evidence="7">
    <location>
        <begin position="783"/>
        <end position="806"/>
    </location>
</feature>
<evidence type="ECO:0000256" key="4">
    <source>
        <dbReference type="ARBA" id="ARBA00022692"/>
    </source>
</evidence>
<keyword evidence="4 7" id="KW-0812">Transmembrane</keyword>
<dbReference type="RefSeq" id="WP_048100521.1">
    <property type="nucleotide sequence ID" value="NZ_JFZT01000059.1"/>
</dbReference>
<name>A0A031LIE2_9CREN</name>
<feature type="transmembrane region" description="Helical" evidence="7">
    <location>
        <begin position="683"/>
        <end position="704"/>
    </location>
</feature>
<protein>
    <submittedName>
        <fullName evidence="9">Antibiotic transporter</fullName>
    </submittedName>
</protein>
<dbReference type="GO" id="GO:0005886">
    <property type="term" value="C:plasma membrane"/>
    <property type="evidence" value="ECO:0007669"/>
    <property type="project" value="UniProtKB-SubCell"/>
</dbReference>
<evidence type="ECO:0000313" key="10">
    <source>
        <dbReference type="Proteomes" id="UP000024332"/>
    </source>
</evidence>
<dbReference type="OrthoDB" id="42357at2157"/>
<sequence>MSRRAVLLILPWLVIVATLSPFIIGIQNHFVYSDSPFLTTAYQSVKVNDIMKEYFNLTQRSEIFVIVNGSYNTSLEQVESKAKILEDAVVINPFNIISQENKTYFSTINPIVENYTKELLPLHNIYVNAVKTREILLQNLSWFEYQLNVTYGFPLGKEVRNTTYLQEFLKNYEGHNLTYAGIAGYKTFKDPFVLFFSFSNYTNSSLIKDFLNTFSNYSLVIKKVSGISLPEEAIENPRSYVLMRVEQIVKPPPITISNFHRGDSWLFIVTVPRNESLTKVQQFIQSVNGLVTGHFPIYAQSAYYTGKDIEVIDVVTVALVGFLLAILLRSLLPILLLISSAVIGLVIGYSVLYSLTLFGYSIYYISGLVIPPIVFGITIDYSILLMYRYFEELRKGTKNPLTVALKTAGRGATFSGLSITLAFSTFILSTSPLLRNIGEALVVASLSSLIPAILFTFSMLKILPIKWLGFPRKEVPNPIDARQKYLEKSAKFAIKWKYLILALMVILVIGSFFVIKDHPTNVAFTEIVPSTSETVEGEKFLSSMFNYSTDYILFKGNPNSTYANIALVSQEVIRSGGLAYGPASLGTFIIPKPSYVTDLYYSHNYSYVEALIPYPVFSSKAINFTQYLINQGFMVGGSNANRIDIVNNTVGIYFSFVLPLTIIAIAAYLFLVLRSIVIPLRLVFTLAISSLVGVGVMDIVFGSVYWLSPLIVFAILFSLGIDYDLFIVLRIREERKTNEDDRIVAGVKNTGLVVTAAGLILSGAFFSLVTADMRFLQEIGFSVGFSVLFDTFIVRPILVPAIMSILKKYNWWPGERNTA</sequence>
<feature type="transmembrane region" description="Helical" evidence="7">
    <location>
        <begin position="440"/>
        <end position="463"/>
    </location>
</feature>
<dbReference type="STRING" id="1160895.CM19_11685"/>
<evidence type="ECO:0000256" key="3">
    <source>
        <dbReference type="ARBA" id="ARBA00022475"/>
    </source>
</evidence>
<feature type="transmembrane region" description="Helical" evidence="7">
    <location>
        <begin position="498"/>
        <end position="515"/>
    </location>
</feature>
<keyword evidence="6 7" id="KW-0472">Membrane</keyword>
<evidence type="ECO:0000256" key="1">
    <source>
        <dbReference type="ARBA" id="ARBA00004651"/>
    </source>
</evidence>
<feature type="transmembrane region" description="Helical" evidence="7">
    <location>
        <begin position="750"/>
        <end position="771"/>
    </location>
</feature>
<evidence type="ECO:0000256" key="6">
    <source>
        <dbReference type="ARBA" id="ARBA00023136"/>
    </source>
</evidence>